<sequence length="408" mass="45632">MSFLGWVDHNAEQQDSILRALGAAKGHDARDELGLGTIRDSFADLFFPGLSTIQQRVRYFLFVQWCCEIAASQGDADRIVARLHDTEVRLIKALSHLGEGAGVIGILSQEDLERMPSEIYWNGLMVLGMRRTSGSRQRWARQVAGSRASGRYEALEEEGVVSSHDLGFDPSRPPPPDGFLQQEVDFTLLVEEADFLRARLKNACIDQTGRGHEYNLFGTFSRYRRKTLVRAAWEHPKVAELRPSARDLLMLGAAFSRIMHGAVILYNVCVSRLLEGREDAAQILDNHLGSFGTWADALTPADVDLLTRRISELSLFGSMTRHRIDEKAIAFVTRWTRYCQEPSKILGDAAANRLVSDREAFLKAAGGTSRIRSKKARERWGGESGGAMDYRWFTARSCLNDLATPKNA</sequence>
<comment type="caution">
    <text evidence="1">The sequence shown here is derived from an EMBL/GenBank/DDBJ whole genome shotgun (WGS) entry which is preliminary data.</text>
</comment>
<dbReference type="AlphaFoldDB" id="A0A7X9WYA8"/>
<organism evidence="1 2">
    <name type="scientific">Sphingobium psychrophilum</name>
    <dbReference type="NCBI Taxonomy" id="2728834"/>
    <lineage>
        <taxon>Bacteria</taxon>
        <taxon>Pseudomonadati</taxon>
        <taxon>Pseudomonadota</taxon>
        <taxon>Alphaproteobacteria</taxon>
        <taxon>Sphingomonadales</taxon>
        <taxon>Sphingomonadaceae</taxon>
        <taxon>Sphingobium</taxon>
    </lineage>
</organism>
<dbReference type="Proteomes" id="UP000519023">
    <property type="component" value="Unassembled WGS sequence"/>
</dbReference>
<name>A0A7X9WYA8_9SPHN</name>
<dbReference type="EMBL" id="JABBFV010000016">
    <property type="protein sequence ID" value="NML12109.1"/>
    <property type="molecule type" value="Genomic_DNA"/>
</dbReference>
<dbReference type="Pfam" id="PF19888">
    <property type="entry name" value="DUF6361"/>
    <property type="match status" value="1"/>
</dbReference>
<evidence type="ECO:0000313" key="2">
    <source>
        <dbReference type="Proteomes" id="UP000519023"/>
    </source>
</evidence>
<protein>
    <submittedName>
        <fullName evidence="1">Uncharacterized protein</fullName>
    </submittedName>
</protein>
<keyword evidence="2" id="KW-1185">Reference proteome</keyword>
<accession>A0A7X9WYA8</accession>
<evidence type="ECO:0000313" key="1">
    <source>
        <dbReference type="EMBL" id="NML12109.1"/>
    </source>
</evidence>
<dbReference type="RefSeq" id="WP_169574516.1">
    <property type="nucleotide sequence ID" value="NZ_JABBFV010000016.1"/>
</dbReference>
<gene>
    <name evidence="1" type="ORF">HHL08_18490</name>
</gene>
<dbReference type="InterPro" id="IPR045941">
    <property type="entry name" value="DUF6361"/>
</dbReference>
<reference evidence="1 2" key="1">
    <citation type="submission" date="2020-04" db="EMBL/GenBank/DDBJ databases">
        <title>Sphingobium sp. AR-3-1 isolated from Arctic soil.</title>
        <authorList>
            <person name="Dahal R.H."/>
            <person name="Chaudhary D.K."/>
        </authorList>
    </citation>
    <scope>NUCLEOTIDE SEQUENCE [LARGE SCALE GENOMIC DNA]</scope>
    <source>
        <strain evidence="1 2">AR-3-1</strain>
    </source>
</reference>
<proteinExistence type="predicted"/>